<dbReference type="Proteomes" id="UP000658656">
    <property type="component" value="Unassembled WGS sequence"/>
</dbReference>
<accession>A0A8H9MFJ4</accession>
<evidence type="ECO:0000313" key="2">
    <source>
        <dbReference type="EMBL" id="GHF83073.1"/>
    </source>
</evidence>
<sequence>MRIGIPFSVRRRTAARFLAEEPLGQRDGDDEPSQRRAEQAQRIGERLAAGELPDLGGGLAGQVDDAEHAPDVGGAVARVLPEHAHSAAGKPP</sequence>
<reference evidence="2" key="1">
    <citation type="journal article" date="2014" name="Int. J. Syst. Evol. Microbiol.">
        <title>Complete genome sequence of Corynebacterium casei LMG S-19264T (=DSM 44701T), isolated from a smear-ripened cheese.</title>
        <authorList>
            <consortium name="US DOE Joint Genome Institute (JGI-PGF)"/>
            <person name="Walter F."/>
            <person name="Albersmeier A."/>
            <person name="Kalinowski J."/>
            <person name="Ruckert C."/>
        </authorList>
    </citation>
    <scope>NUCLEOTIDE SEQUENCE</scope>
    <source>
        <strain evidence="2">CGMCC 4.7679</strain>
    </source>
</reference>
<dbReference type="AlphaFoldDB" id="A0A8H9MFJ4"/>
<organism evidence="2 3">
    <name type="scientific">Amycolatopsis bartoniae</name>
    <dbReference type="NCBI Taxonomy" id="941986"/>
    <lineage>
        <taxon>Bacteria</taxon>
        <taxon>Bacillati</taxon>
        <taxon>Actinomycetota</taxon>
        <taxon>Actinomycetes</taxon>
        <taxon>Pseudonocardiales</taxon>
        <taxon>Pseudonocardiaceae</taxon>
        <taxon>Amycolatopsis</taxon>
    </lineage>
</organism>
<gene>
    <name evidence="2" type="ORF">GCM10017566_66360</name>
</gene>
<feature type="region of interest" description="Disordered" evidence="1">
    <location>
        <begin position="18"/>
        <end position="67"/>
    </location>
</feature>
<dbReference type="EMBL" id="BNAV01000016">
    <property type="protein sequence ID" value="GHF83073.1"/>
    <property type="molecule type" value="Genomic_DNA"/>
</dbReference>
<comment type="caution">
    <text evidence="2">The sequence shown here is derived from an EMBL/GenBank/DDBJ whole genome shotgun (WGS) entry which is preliminary data.</text>
</comment>
<protein>
    <submittedName>
        <fullName evidence="2">Uncharacterized protein</fullName>
    </submittedName>
</protein>
<feature type="compositionally biased region" description="Basic and acidic residues" evidence="1">
    <location>
        <begin position="23"/>
        <end position="45"/>
    </location>
</feature>
<keyword evidence="3" id="KW-1185">Reference proteome</keyword>
<evidence type="ECO:0000313" key="3">
    <source>
        <dbReference type="Proteomes" id="UP000658656"/>
    </source>
</evidence>
<name>A0A8H9MFJ4_9PSEU</name>
<evidence type="ECO:0000256" key="1">
    <source>
        <dbReference type="SAM" id="MobiDB-lite"/>
    </source>
</evidence>
<reference evidence="2" key="2">
    <citation type="submission" date="2020-09" db="EMBL/GenBank/DDBJ databases">
        <authorList>
            <person name="Sun Q."/>
            <person name="Zhou Y."/>
        </authorList>
    </citation>
    <scope>NUCLEOTIDE SEQUENCE</scope>
    <source>
        <strain evidence="2">CGMCC 4.7679</strain>
    </source>
</reference>
<proteinExistence type="predicted"/>